<dbReference type="PANTHER" id="PTHR11818">
    <property type="entry name" value="BETA/GAMMA CRYSTALLIN"/>
    <property type="match status" value="1"/>
</dbReference>
<dbReference type="Pfam" id="PF00030">
    <property type="entry name" value="Crystall"/>
    <property type="match status" value="2"/>
</dbReference>
<dbReference type="InterPro" id="IPR050252">
    <property type="entry name" value="Beta/Gamma-Crystallin"/>
</dbReference>
<dbReference type="AlphaFoldDB" id="A0A452GX29"/>
<dbReference type="Ensembl" id="ENSGAGT00000007765.1">
    <property type="protein sequence ID" value="ENSGAGP00000006687.1"/>
    <property type="gene ID" value="ENSGAGG00000005394.1"/>
</dbReference>
<reference evidence="5" key="1">
    <citation type="journal article" date="2017" name="PLoS ONE">
        <title>The Agassiz's desert tortoise genome provides a resource for the conservation of a threatened species.</title>
        <authorList>
            <person name="Tollis M."/>
            <person name="DeNardo D.F."/>
            <person name="Cornelius J.A."/>
            <person name="Dolby G.A."/>
            <person name="Edwards T."/>
            <person name="Henen B.T."/>
            <person name="Karl A.E."/>
            <person name="Murphy R.W."/>
            <person name="Kusumi K."/>
        </authorList>
    </citation>
    <scope>NUCLEOTIDE SEQUENCE [LARGE SCALE GENOMIC DNA]</scope>
</reference>
<dbReference type="InterPro" id="IPR011024">
    <property type="entry name" value="G_crystallin-like"/>
</dbReference>
<feature type="domain" description="Beta/gamma crystallin 'Greek key'" evidence="3">
    <location>
        <begin position="106"/>
        <end position="146"/>
    </location>
</feature>
<evidence type="ECO:0000256" key="2">
    <source>
        <dbReference type="ARBA" id="ARBA00022737"/>
    </source>
</evidence>
<dbReference type="SUPFAM" id="SSF49695">
    <property type="entry name" value="gamma-Crystallin-like"/>
    <property type="match status" value="1"/>
</dbReference>
<name>A0A452GX29_9SAUR</name>
<dbReference type="PRINTS" id="PR01367">
    <property type="entry name" value="BGCRYSTALLIN"/>
</dbReference>
<keyword evidence="2" id="KW-0677">Repeat</keyword>
<keyword evidence="5" id="KW-1185">Reference proteome</keyword>
<dbReference type="PANTHER" id="PTHR11818:SF50">
    <property type="entry name" value="BETA_GAMMA CRYSTALLIN DOMAIN-CONTAINING PROTEIN 2"/>
    <property type="match status" value="1"/>
</dbReference>
<comment type="similarity">
    <text evidence="1">Belongs to the beta/gamma-crystallin family.</text>
</comment>
<protein>
    <recommendedName>
        <fullName evidence="3">Beta/gamma crystallin 'Greek key' domain-containing protein</fullName>
    </recommendedName>
</protein>
<reference evidence="4" key="2">
    <citation type="submission" date="2025-08" db="UniProtKB">
        <authorList>
            <consortium name="Ensembl"/>
        </authorList>
    </citation>
    <scope>IDENTIFICATION</scope>
</reference>
<sequence length="196" mass="22862">FISHFIQRELNPAHIQSIVVDTINSQMGKFNVHQIFEKKINYIDVSFAITSSKILGGRWIAYDKEDFSGSQYVLEEGTYPNFSAMGCPSQTNLKSLYVINIKLSEPIIVLFEKEGFKGKKIEFTTEILNLQFQGYNPQIVSIQNLSGMWVIYEYSNYRRHQMLLSSNEIPDWYKLSCYHQTGSLHTLLQKHIYFRI</sequence>
<proteinExistence type="inferred from homology"/>
<evidence type="ECO:0000313" key="4">
    <source>
        <dbReference type="Ensembl" id="ENSGAGP00000006687.1"/>
    </source>
</evidence>
<dbReference type="PROSITE" id="PS50915">
    <property type="entry name" value="CRYSTALLIN_BETA_GAMMA"/>
    <property type="match status" value="2"/>
</dbReference>
<dbReference type="SMART" id="SM00247">
    <property type="entry name" value="XTALbg"/>
    <property type="match status" value="2"/>
</dbReference>
<dbReference type="Proteomes" id="UP000291020">
    <property type="component" value="Unassembled WGS sequence"/>
</dbReference>
<accession>A0A452GX29</accession>
<dbReference type="STRING" id="38772.ENSGAGP00000006687"/>
<dbReference type="InterPro" id="IPR001064">
    <property type="entry name" value="Beta/gamma_crystallin"/>
</dbReference>
<evidence type="ECO:0000259" key="3">
    <source>
        <dbReference type="PROSITE" id="PS50915"/>
    </source>
</evidence>
<organism evidence="4 5">
    <name type="scientific">Gopherus agassizii</name>
    <name type="common">Agassiz's desert tortoise</name>
    <dbReference type="NCBI Taxonomy" id="38772"/>
    <lineage>
        <taxon>Eukaryota</taxon>
        <taxon>Metazoa</taxon>
        <taxon>Chordata</taxon>
        <taxon>Craniata</taxon>
        <taxon>Vertebrata</taxon>
        <taxon>Euteleostomi</taxon>
        <taxon>Archelosauria</taxon>
        <taxon>Testudinata</taxon>
        <taxon>Testudines</taxon>
        <taxon>Cryptodira</taxon>
        <taxon>Durocryptodira</taxon>
        <taxon>Testudinoidea</taxon>
        <taxon>Testudinidae</taxon>
        <taxon>Gopherus</taxon>
    </lineage>
</organism>
<evidence type="ECO:0000313" key="5">
    <source>
        <dbReference type="Proteomes" id="UP000291020"/>
    </source>
</evidence>
<reference evidence="4" key="3">
    <citation type="submission" date="2025-09" db="UniProtKB">
        <authorList>
            <consortium name="Ensembl"/>
        </authorList>
    </citation>
    <scope>IDENTIFICATION</scope>
</reference>
<dbReference type="Gene3D" id="2.60.20.10">
    <property type="entry name" value="Crystallins"/>
    <property type="match status" value="2"/>
</dbReference>
<feature type="domain" description="Beta/gamma crystallin 'Greek key'" evidence="3">
    <location>
        <begin position="57"/>
        <end position="100"/>
    </location>
</feature>
<evidence type="ECO:0000256" key="1">
    <source>
        <dbReference type="ARBA" id="ARBA00009646"/>
    </source>
</evidence>